<dbReference type="AlphaFoldDB" id="A0A1I4LZE5"/>
<sequence>ARLGTHGGGAPLDLHRGTFDVDERAIGVGVRLLARTALHALAADAGQPPAGRSPHPSRHRPSGRR</sequence>
<feature type="region of interest" description="Disordered" evidence="1">
    <location>
        <begin position="43"/>
        <end position="65"/>
    </location>
</feature>
<evidence type="ECO:0000256" key="1">
    <source>
        <dbReference type="SAM" id="MobiDB-lite"/>
    </source>
</evidence>
<feature type="non-terminal residue" evidence="2">
    <location>
        <position position="1"/>
    </location>
</feature>
<organism evidence="2 3">
    <name type="scientific">Geodermatophilus ruber</name>
    <dbReference type="NCBI Taxonomy" id="504800"/>
    <lineage>
        <taxon>Bacteria</taxon>
        <taxon>Bacillati</taxon>
        <taxon>Actinomycetota</taxon>
        <taxon>Actinomycetes</taxon>
        <taxon>Geodermatophilales</taxon>
        <taxon>Geodermatophilaceae</taxon>
        <taxon>Geodermatophilus</taxon>
    </lineage>
</organism>
<dbReference type="EMBL" id="FOSW01000033">
    <property type="protein sequence ID" value="SFL96320.1"/>
    <property type="molecule type" value="Genomic_DNA"/>
</dbReference>
<feature type="compositionally biased region" description="Basic residues" evidence="1">
    <location>
        <begin position="55"/>
        <end position="65"/>
    </location>
</feature>
<evidence type="ECO:0000313" key="3">
    <source>
        <dbReference type="Proteomes" id="UP000199152"/>
    </source>
</evidence>
<dbReference type="GO" id="GO:0016787">
    <property type="term" value="F:hydrolase activity"/>
    <property type="evidence" value="ECO:0007669"/>
    <property type="project" value="UniProtKB-KW"/>
</dbReference>
<reference evidence="2 3" key="1">
    <citation type="submission" date="2016-10" db="EMBL/GenBank/DDBJ databases">
        <authorList>
            <person name="de Groot N.N."/>
        </authorList>
    </citation>
    <scope>NUCLEOTIDE SEQUENCE [LARGE SCALE GENOMIC DNA]</scope>
    <source>
        <strain evidence="2 3">DSM 45317</strain>
    </source>
</reference>
<proteinExistence type="predicted"/>
<dbReference type="Proteomes" id="UP000199152">
    <property type="component" value="Unassembled WGS sequence"/>
</dbReference>
<protein>
    <submittedName>
        <fullName evidence="2">Amidohydrolase</fullName>
    </submittedName>
</protein>
<gene>
    <name evidence="2" type="ORF">SAMN04488085_1331</name>
</gene>
<dbReference type="InParanoid" id="A0A1I4LZE5"/>
<evidence type="ECO:0000313" key="2">
    <source>
        <dbReference type="EMBL" id="SFL96320.1"/>
    </source>
</evidence>
<keyword evidence="3" id="KW-1185">Reference proteome</keyword>
<keyword evidence="2" id="KW-0378">Hydrolase</keyword>
<feature type="compositionally biased region" description="Low complexity" evidence="1">
    <location>
        <begin position="43"/>
        <end position="54"/>
    </location>
</feature>
<accession>A0A1I4LZE5</accession>
<name>A0A1I4LZE5_9ACTN</name>